<dbReference type="Proteomes" id="UP000218332">
    <property type="component" value="Unassembled WGS sequence"/>
</dbReference>
<protein>
    <submittedName>
        <fullName evidence="1">Uncharacterized protein</fullName>
    </submittedName>
</protein>
<comment type="caution">
    <text evidence="1">The sequence shown here is derived from an EMBL/GenBank/DDBJ whole genome shotgun (WGS) entry which is preliminary data.</text>
</comment>
<dbReference type="EMBL" id="NMPM01000036">
    <property type="protein sequence ID" value="PAV26178.1"/>
    <property type="molecule type" value="Genomic_DNA"/>
</dbReference>
<accession>A0A2A2I454</accession>
<sequence length="90" mass="10453">MIMTGMSQTTHMPAGLMSQIRARLAAWGHFSRRHREAVYQQRQWARQTRQLNRHLDERLIEDVLGSSRSSIQDSRTIVFYNALGPTTARL</sequence>
<gene>
    <name evidence="1" type="ORF">CF392_07310</name>
</gene>
<name>A0A2A2I454_9GAMM</name>
<organism evidence="1 2">
    <name type="scientific">Tamilnaduibacter salinus</name>
    <dbReference type="NCBI Taxonomy" id="1484056"/>
    <lineage>
        <taxon>Bacteria</taxon>
        <taxon>Pseudomonadati</taxon>
        <taxon>Pseudomonadota</taxon>
        <taxon>Gammaproteobacteria</taxon>
        <taxon>Pseudomonadales</taxon>
        <taxon>Marinobacteraceae</taxon>
        <taxon>Tamilnaduibacter</taxon>
    </lineage>
</organism>
<evidence type="ECO:0000313" key="2">
    <source>
        <dbReference type="Proteomes" id="UP000218332"/>
    </source>
</evidence>
<keyword evidence="2" id="KW-1185">Reference proteome</keyword>
<evidence type="ECO:0000313" key="1">
    <source>
        <dbReference type="EMBL" id="PAV26178.1"/>
    </source>
</evidence>
<reference evidence="1 2" key="1">
    <citation type="submission" date="2017-07" db="EMBL/GenBank/DDBJ databases">
        <title>Tamlnaduibacter salinus (Mi-7) genome sequencing.</title>
        <authorList>
            <person name="Verma A."/>
            <person name="Krishnamurthi S."/>
        </authorList>
    </citation>
    <scope>NUCLEOTIDE SEQUENCE [LARGE SCALE GENOMIC DNA]</scope>
    <source>
        <strain evidence="1 2">Mi-7</strain>
    </source>
</reference>
<dbReference type="AlphaFoldDB" id="A0A2A2I454"/>
<proteinExistence type="predicted"/>